<dbReference type="InterPro" id="IPR042267">
    <property type="entry name" value="VTC_sf"/>
</dbReference>
<protein>
    <submittedName>
        <fullName evidence="2">VTC domain-containing protein</fullName>
    </submittedName>
</protein>
<dbReference type="KEGG" id="xcl:G4Z02_01585"/>
<proteinExistence type="predicted"/>
<dbReference type="GO" id="GO:0006799">
    <property type="term" value="P:polyphosphate biosynthetic process"/>
    <property type="evidence" value="ECO:0007669"/>
    <property type="project" value="UniProtKB-ARBA"/>
</dbReference>
<evidence type="ECO:0000313" key="3">
    <source>
        <dbReference type="Proteomes" id="UP000514720"/>
    </source>
</evidence>
<sequence length="225" mass="26574">MKTTKRFEFKYKITFQDYLTIKPMIESLLIHDQHGEDLSYPVNSLYLDDIYRSGAADKAFGNQFHKKYRIRHYHDESKKKLELKEKVGDESTKHSTMISDAVYQAILSQDLDVLEQHFSDPLIRRFTLDMLRFHLEPMCDIIYQREAFKDESDNLRITFDQSLEVAPFSINNLTEKGSLMHPTTMILEVKYEHYIPKSIKQVLKHVPLQQLSVSKYFLGYTQITP</sequence>
<feature type="domain" description="VTC" evidence="1">
    <location>
        <begin position="5"/>
        <end position="222"/>
    </location>
</feature>
<name>A0A7L7KNY9_9MOLU</name>
<accession>A0A7L7KNY9</accession>
<keyword evidence="3" id="KW-1185">Reference proteome</keyword>
<evidence type="ECO:0000313" key="2">
    <source>
        <dbReference type="EMBL" id="QMS84490.1"/>
    </source>
</evidence>
<organism evidence="2 3">
    <name type="scientific">Candidatus Xianfuyuplasma coldseepsis</name>
    <dbReference type="NCBI Taxonomy" id="2782163"/>
    <lineage>
        <taxon>Bacteria</taxon>
        <taxon>Bacillati</taxon>
        <taxon>Mycoplasmatota</taxon>
        <taxon>Mollicutes</taxon>
        <taxon>Candidatus Izemoplasmatales</taxon>
        <taxon>Candidatus Izemoplasmataceae</taxon>
        <taxon>Candidatus Xianfuyuplasma</taxon>
    </lineage>
</organism>
<gene>
    <name evidence="2" type="ORF">G4Z02_01585</name>
</gene>
<dbReference type="EMBL" id="CP048914">
    <property type="protein sequence ID" value="QMS84490.1"/>
    <property type="molecule type" value="Genomic_DNA"/>
</dbReference>
<dbReference type="Proteomes" id="UP000514720">
    <property type="component" value="Chromosome"/>
</dbReference>
<dbReference type="RefSeq" id="WP_258878103.1">
    <property type="nucleotide sequence ID" value="NZ_CP048914.1"/>
</dbReference>
<dbReference type="Pfam" id="PF09359">
    <property type="entry name" value="VTC"/>
    <property type="match status" value="1"/>
</dbReference>
<reference evidence="2 3" key="1">
    <citation type="submission" date="2020-02" db="EMBL/GenBank/DDBJ databases">
        <authorList>
            <person name="Zheng R.K."/>
            <person name="Sun C.M."/>
        </authorList>
    </citation>
    <scope>NUCLEOTIDE SEQUENCE [LARGE SCALE GENOMIC DNA]</scope>
    <source>
        <strain evidence="3">zrk13</strain>
    </source>
</reference>
<evidence type="ECO:0000259" key="1">
    <source>
        <dbReference type="Pfam" id="PF09359"/>
    </source>
</evidence>
<dbReference type="InterPro" id="IPR018966">
    <property type="entry name" value="VTC_domain"/>
</dbReference>
<dbReference type="Gene3D" id="3.20.100.30">
    <property type="entry name" value="VTC, catalytic tunnel domain"/>
    <property type="match status" value="1"/>
</dbReference>
<dbReference type="AlphaFoldDB" id="A0A7L7KNY9"/>